<evidence type="ECO:0008006" key="3">
    <source>
        <dbReference type="Google" id="ProtNLM"/>
    </source>
</evidence>
<proteinExistence type="predicted"/>
<evidence type="ECO:0000313" key="1">
    <source>
        <dbReference type="EMBL" id="KAF3852780.1"/>
    </source>
</evidence>
<organism evidence="1 2">
    <name type="scientific">Dissostichus mawsoni</name>
    <name type="common">Antarctic cod</name>
    <dbReference type="NCBI Taxonomy" id="36200"/>
    <lineage>
        <taxon>Eukaryota</taxon>
        <taxon>Metazoa</taxon>
        <taxon>Chordata</taxon>
        <taxon>Craniata</taxon>
        <taxon>Vertebrata</taxon>
        <taxon>Euteleostomi</taxon>
        <taxon>Actinopterygii</taxon>
        <taxon>Neopterygii</taxon>
        <taxon>Teleostei</taxon>
        <taxon>Neoteleostei</taxon>
        <taxon>Acanthomorphata</taxon>
        <taxon>Eupercaria</taxon>
        <taxon>Perciformes</taxon>
        <taxon>Notothenioidei</taxon>
        <taxon>Nototheniidae</taxon>
        <taxon>Dissostichus</taxon>
    </lineage>
</organism>
<dbReference type="EMBL" id="JAAKFY010000009">
    <property type="protein sequence ID" value="KAF3852780.1"/>
    <property type="molecule type" value="Genomic_DNA"/>
</dbReference>
<accession>A0A7J5YTK3</accession>
<dbReference type="CDD" id="cd00096">
    <property type="entry name" value="Ig"/>
    <property type="match status" value="1"/>
</dbReference>
<gene>
    <name evidence="1" type="ORF">F7725_006135</name>
</gene>
<evidence type="ECO:0000313" key="2">
    <source>
        <dbReference type="Proteomes" id="UP000518266"/>
    </source>
</evidence>
<comment type="caution">
    <text evidence="1">The sequence shown here is derived from an EMBL/GenBank/DDBJ whole genome shotgun (WGS) entry which is preliminary data.</text>
</comment>
<dbReference type="Proteomes" id="UP000518266">
    <property type="component" value="Unassembled WGS sequence"/>
</dbReference>
<name>A0A7J5YTK3_DISMA</name>
<dbReference type="AlphaFoldDB" id="A0A7J5YTK3"/>
<protein>
    <recommendedName>
        <fullName evidence="3">Ig-like domain-containing protein</fullName>
    </recommendedName>
</protein>
<dbReference type="OrthoDB" id="10012075at2759"/>
<dbReference type="SUPFAM" id="SSF48726">
    <property type="entry name" value="Immunoglobulin"/>
    <property type="match status" value="1"/>
</dbReference>
<reference evidence="1 2" key="1">
    <citation type="submission" date="2020-03" db="EMBL/GenBank/DDBJ databases">
        <title>Dissostichus mawsoni Genome sequencing and assembly.</title>
        <authorList>
            <person name="Park H."/>
        </authorList>
    </citation>
    <scope>NUCLEOTIDE SEQUENCE [LARGE SCALE GENOMIC DNA]</scope>
    <source>
        <strain evidence="1">DM0001</strain>
        <tissue evidence="1">Muscle</tissue>
    </source>
</reference>
<keyword evidence="2" id="KW-1185">Reference proteome</keyword>
<dbReference type="InterPro" id="IPR036179">
    <property type="entry name" value="Ig-like_dom_sf"/>
</dbReference>
<sequence length="71" mass="8181">MEVQVITATVQQSDTLAELECHSSCSPAGVSYVWFKNNEKIMTTFPFTLQQPFHREILTIAKKTLFMYHTL</sequence>